<dbReference type="SUPFAM" id="SSF53448">
    <property type="entry name" value="Nucleotide-diphospho-sugar transferases"/>
    <property type="match status" value="1"/>
</dbReference>
<feature type="domain" description="Glycosyltransferase 2-like" evidence="1">
    <location>
        <begin position="17"/>
        <end position="173"/>
    </location>
</feature>
<evidence type="ECO:0000313" key="3">
    <source>
        <dbReference type="Proteomes" id="UP000178794"/>
    </source>
</evidence>
<dbReference type="Proteomes" id="UP000178794">
    <property type="component" value="Unassembled WGS sequence"/>
</dbReference>
<dbReference type="PANTHER" id="PTHR22916:SF3">
    <property type="entry name" value="UDP-GLCNAC:BETAGAL BETA-1,3-N-ACETYLGLUCOSAMINYLTRANSFERASE-LIKE PROTEIN 1"/>
    <property type="match status" value="1"/>
</dbReference>
<evidence type="ECO:0000313" key="2">
    <source>
        <dbReference type="EMBL" id="OGG59107.1"/>
    </source>
</evidence>
<organism evidence="2 3">
    <name type="scientific">Candidatus Kaiserbacteria bacterium RIFCSPHIGHO2_02_FULL_50_50</name>
    <dbReference type="NCBI Taxonomy" id="1798492"/>
    <lineage>
        <taxon>Bacteria</taxon>
        <taxon>Candidatus Kaiseribacteriota</taxon>
    </lineage>
</organism>
<evidence type="ECO:0000259" key="1">
    <source>
        <dbReference type="Pfam" id="PF00535"/>
    </source>
</evidence>
<dbReference type="CDD" id="cd00761">
    <property type="entry name" value="Glyco_tranf_GTA_type"/>
    <property type="match status" value="1"/>
</dbReference>
<dbReference type="GO" id="GO:0016758">
    <property type="term" value="F:hexosyltransferase activity"/>
    <property type="evidence" value="ECO:0007669"/>
    <property type="project" value="UniProtKB-ARBA"/>
</dbReference>
<dbReference type="EMBL" id="MFLF01000020">
    <property type="protein sequence ID" value="OGG59107.1"/>
    <property type="molecule type" value="Genomic_DNA"/>
</dbReference>
<dbReference type="InterPro" id="IPR029044">
    <property type="entry name" value="Nucleotide-diphossugar_trans"/>
</dbReference>
<protein>
    <recommendedName>
        <fullName evidence="1">Glycosyltransferase 2-like domain-containing protein</fullName>
    </recommendedName>
</protein>
<name>A0A1F6DCR2_9BACT</name>
<dbReference type="Gene3D" id="3.90.550.10">
    <property type="entry name" value="Spore Coat Polysaccharide Biosynthesis Protein SpsA, Chain A"/>
    <property type="match status" value="1"/>
</dbReference>
<reference evidence="2 3" key="1">
    <citation type="journal article" date="2016" name="Nat. Commun.">
        <title>Thousands of microbial genomes shed light on interconnected biogeochemical processes in an aquifer system.</title>
        <authorList>
            <person name="Anantharaman K."/>
            <person name="Brown C.T."/>
            <person name="Hug L.A."/>
            <person name="Sharon I."/>
            <person name="Castelle C.J."/>
            <person name="Probst A.J."/>
            <person name="Thomas B.C."/>
            <person name="Singh A."/>
            <person name="Wilkins M.J."/>
            <person name="Karaoz U."/>
            <person name="Brodie E.L."/>
            <person name="Williams K.H."/>
            <person name="Hubbard S.S."/>
            <person name="Banfield J.F."/>
        </authorList>
    </citation>
    <scope>NUCLEOTIDE SEQUENCE [LARGE SCALE GENOMIC DNA]</scope>
</reference>
<dbReference type="PANTHER" id="PTHR22916">
    <property type="entry name" value="GLYCOSYLTRANSFERASE"/>
    <property type="match status" value="1"/>
</dbReference>
<dbReference type="STRING" id="1798492.A3C89_01725"/>
<gene>
    <name evidence="2" type="ORF">A3C89_01725</name>
</gene>
<dbReference type="InterPro" id="IPR001173">
    <property type="entry name" value="Glyco_trans_2-like"/>
</dbReference>
<dbReference type="AlphaFoldDB" id="A0A1F6DCR2"/>
<proteinExistence type="predicted"/>
<sequence length="334" mass="38101">MSILWYTFFVMTNPIVSICIPTYNRAQHLANALESIYQQLKHEPQLAQQVEISISDNASSDATRTVAEMYRLKFPNFTYARNDKNLGADLNYLQVVRNASGEYVWFLGDDDTILPGAIAYVVALVSVHPYDVGGVESVADTKTDIQNQSPYTTDNTFITNNPNTYFHKGYCRGLLSSVIIRRDKMLQQITEDDFMEYWLYYEAALKVLGLGESSYFFVTKPMVSTGQDCRWVENGGELTAFVNSNILHHKMLRWGFDQEALTTMLNTNIKSFPIMLFRAKGHDLPCTFKNFSLILKHSKPLNPLLRGALLIIFLIPNSIIKCARDVRKKYTSHD</sequence>
<comment type="caution">
    <text evidence="2">The sequence shown here is derived from an EMBL/GenBank/DDBJ whole genome shotgun (WGS) entry which is preliminary data.</text>
</comment>
<accession>A0A1F6DCR2</accession>
<dbReference type="Pfam" id="PF00535">
    <property type="entry name" value="Glycos_transf_2"/>
    <property type="match status" value="1"/>
</dbReference>